<dbReference type="InterPro" id="IPR041492">
    <property type="entry name" value="HAD_2"/>
</dbReference>
<dbReference type="EMBL" id="BRPL01000002">
    <property type="protein sequence ID" value="GLB46331.1"/>
    <property type="molecule type" value="Genomic_DNA"/>
</dbReference>
<dbReference type="SFLD" id="SFLDG01135">
    <property type="entry name" value="C1.5.6:_HAD__Beta-PGM__Phospha"/>
    <property type="match status" value="1"/>
</dbReference>
<gene>
    <name evidence="1" type="ORF">WR164_03100</name>
</gene>
<dbReference type="SUPFAM" id="SSF56784">
    <property type="entry name" value="HAD-like"/>
    <property type="match status" value="1"/>
</dbReference>
<dbReference type="SFLD" id="SFLDG01129">
    <property type="entry name" value="C1.5:_HAD__Beta-PGM__Phosphata"/>
    <property type="match status" value="1"/>
</dbReference>
<dbReference type="InterPro" id="IPR050155">
    <property type="entry name" value="HAD-like_hydrolase_sf"/>
</dbReference>
<organism evidence="1 2">
    <name type="scientific">Philodulcilactobacillus myokoensis</name>
    <dbReference type="NCBI Taxonomy" id="2929573"/>
    <lineage>
        <taxon>Bacteria</taxon>
        <taxon>Bacillati</taxon>
        <taxon>Bacillota</taxon>
        <taxon>Bacilli</taxon>
        <taxon>Lactobacillales</taxon>
        <taxon>Lactobacillaceae</taxon>
        <taxon>Philodulcilactobacillus</taxon>
    </lineage>
</organism>
<reference evidence="1" key="1">
    <citation type="submission" date="2022-07" db="EMBL/GenBank/DDBJ databases">
        <authorList>
            <person name="Kouya T."/>
            <person name="Ishiyama Y."/>
        </authorList>
    </citation>
    <scope>NUCLEOTIDE SEQUENCE</scope>
    <source>
        <strain evidence="1">WR16-4</strain>
    </source>
</reference>
<comment type="caution">
    <text evidence="1">The sequence shown here is derived from an EMBL/GenBank/DDBJ whole genome shotgun (WGS) entry which is preliminary data.</text>
</comment>
<dbReference type="InterPro" id="IPR006439">
    <property type="entry name" value="HAD-SF_hydro_IA"/>
</dbReference>
<dbReference type="Gene3D" id="1.10.150.240">
    <property type="entry name" value="Putative phosphatase, domain 2"/>
    <property type="match status" value="1"/>
</dbReference>
<dbReference type="InterPro" id="IPR023214">
    <property type="entry name" value="HAD_sf"/>
</dbReference>
<keyword evidence="2" id="KW-1185">Reference proteome</keyword>
<accession>A0A9W6B043</accession>
<dbReference type="PANTHER" id="PTHR43434">
    <property type="entry name" value="PHOSPHOGLYCOLATE PHOSPHATASE"/>
    <property type="match status" value="1"/>
</dbReference>
<dbReference type="GO" id="GO:0005829">
    <property type="term" value="C:cytosol"/>
    <property type="evidence" value="ECO:0007669"/>
    <property type="project" value="TreeGrafter"/>
</dbReference>
<name>A0A9W6B043_9LACO</name>
<proteinExistence type="predicted"/>
<protein>
    <submittedName>
        <fullName evidence="1">Phosphatase</fullName>
    </submittedName>
</protein>
<dbReference type="AlphaFoldDB" id="A0A9W6B043"/>
<dbReference type="Pfam" id="PF13419">
    <property type="entry name" value="HAD_2"/>
    <property type="match status" value="1"/>
</dbReference>
<sequence>MENYIFDVDLTLIDSHKVNLLSTQSAFRQMGWPAPSSADILKYTGMSIDRSFPKMAPANAKPADFQKLFPIFVDKYKKLKNNNIKLFDGMADILKTLSERGKNLFIVTSNSHAIVLDNFKILGIAQYFKEIVGSEDVEHSKPYPDGDLKIVHDNHLDPDQTIMIGDATYDLKMGKNAGVHTAGVTWGAHPKSLLASVHPDYLIDHPKDLLNIK</sequence>
<evidence type="ECO:0000313" key="1">
    <source>
        <dbReference type="EMBL" id="GLB46331.1"/>
    </source>
</evidence>
<dbReference type="FunFam" id="3.40.50.1000:FF:000022">
    <property type="entry name" value="Phosphoglycolate phosphatase"/>
    <property type="match status" value="1"/>
</dbReference>
<evidence type="ECO:0000313" key="2">
    <source>
        <dbReference type="Proteomes" id="UP001144204"/>
    </source>
</evidence>
<dbReference type="SFLD" id="SFLDS00003">
    <property type="entry name" value="Haloacid_Dehalogenase"/>
    <property type="match status" value="1"/>
</dbReference>
<dbReference type="InterPro" id="IPR036412">
    <property type="entry name" value="HAD-like_sf"/>
</dbReference>
<dbReference type="GO" id="GO:0006281">
    <property type="term" value="P:DNA repair"/>
    <property type="evidence" value="ECO:0007669"/>
    <property type="project" value="TreeGrafter"/>
</dbReference>
<dbReference type="PANTHER" id="PTHR43434:SF26">
    <property type="entry name" value="PYROPHOSPHATASE PPAX"/>
    <property type="match status" value="1"/>
</dbReference>
<dbReference type="NCBIfam" id="TIGR01549">
    <property type="entry name" value="HAD-SF-IA-v1"/>
    <property type="match status" value="1"/>
</dbReference>
<dbReference type="RefSeq" id="WP_286135793.1">
    <property type="nucleotide sequence ID" value="NZ_BRPL01000002.1"/>
</dbReference>
<dbReference type="InterPro" id="IPR023198">
    <property type="entry name" value="PGP-like_dom2"/>
</dbReference>
<dbReference type="GO" id="GO:0008967">
    <property type="term" value="F:phosphoglycolate phosphatase activity"/>
    <property type="evidence" value="ECO:0007669"/>
    <property type="project" value="TreeGrafter"/>
</dbReference>
<dbReference type="NCBIfam" id="TIGR01509">
    <property type="entry name" value="HAD-SF-IA-v3"/>
    <property type="match status" value="1"/>
</dbReference>
<dbReference type="Gene3D" id="3.40.50.1000">
    <property type="entry name" value="HAD superfamily/HAD-like"/>
    <property type="match status" value="1"/>
</dbReference>
<reference evidence="1" key="2">
    <citation type="journal article" date="2023" name="PLoS ONE">
        <title>Philodulcilactobacillus myokoensis gen. nov., sp. nov., a fructophilic, acidophilic, and agar-phobic lactic acid bacterium isolated from fermented vegetable extracts.</title>
        <authorList>
            <person name="Kouya T."/>
            <person name="Ishiyama Y."/>
            <person name="Ohashi S."/>
            <person name="Kumakubo R."/>
            <person name="Yamazaki T."/>
            <person name="Otaki T."/>
        </authorList>
    </citation>
    <scope>NUCLEOTIDE SEQUENCE</scope>
    <source>
        <strain evidence="1">WR16-4</strain>
    </source>
</reference>
<dbReference type="Proteomes" id="UP001144204">
    <property type="component" value="Unassembled WGS sequence"/>
</dbReference>